<reference evidence="2 3" key="1">
    <citation type="submission" date="2013-12" db="EMBL/GenBank/DDBJ databases">
        <authorList>
            <person name="Stott M."/>
        </authorList>
    </citation>
    <scope>NUCLEOTIDE SEQUENCE [LARGE SCALE GENOMIC DNA]</scope>
    <source>
        <strain evidence="2 3">K22</strain>
    </source>
</reference>
<evidence type="ECO:0000313" key="3">
    <source>
        <dbReference type="Proteomes" id="UP000031518"/>
    </source>
</evidence>
<evidence type="ECO:0000256" key="1">
    <source>
        <dbReference type="SAM" id="MobiDB-lite"/>
    </source>
</evidence>
<accession>A0A0B6WU89</accession>
<feature type="region of interest" description="Disordered" evidence="1">
    <location>
        <begin position="374"/>
        <end position="397"/>
    </location>
</feature>
<keyword evidence="3" id="KW-1185">Reference proteome</keyword>
<dbReference type="AlphaFoldDB" id="A0A0B6WU89"/>
<feature type="compositionally biased region" description="Basic and acidic residues" evidence="1">
    <location>
        <begin position="383"/>
        <end position="397"/>
    </location>
</feature>
<protein>
    <submittedName>
        <fullName evidence="2">Uncharacterized protein</fullName>
    </submittedName>
</protein>
<dbReference type="EMBL" id="CBXV010000001">
    <property type="protein sequence ID" value="CDM64252.1"/>
    <property type="molecule type" value="Genomic_DNA"/>
</dbReference>
<organism evidence="2 3">
    <name type="scientific">Pyrinomonas methylaliphatogenes</name>
    <dbReference type="NCBI Taxonomy" id="454194"/>
    <lineage>
        <taxon>Bacteria</taxon>
        <taxon>Pseudomonadati</taxon>
        <taxon>Acidobacteriota</taxon>
        <taxon>Blastocatellia</taxon>
        <taxon>Blastocatellales</taxon>
        <taxon>Pyrinomonadaceae</taxon>
        <taxon>Pyrinomonas</taxon>
    </lineage>
</organism>
<dbReference type="RefSeq" id="WP_041973344.1">
    <property type="nucleotide sequence ID" value="NZ_CBXV010000001.1"/>
</dbReference>
<evidence type="ECO:0000313" key="2">
    <source>
        <dbReference type="EMBL" id="CDM64252.1"/>
    </source>
</evidence>
<reference evidence="2 3" key="2">
    <citation type="submission" date="2015-01" db="EMBL/GenBank/DDBJ databases">
        <title>Complete genome sequence of Pyrinomonas methylaliphatogenes type strain K22T.</title>
        <authorList>
            <person name="Lee K.C.Y."/>
            <person name="Power J.F."/>
            <person name="Dunfield P.F."/>
            <person name="Morgan X.C."/>
            <person name="Huttenhower C."/>
            <person name="Stott M.B."/>
        </authorList>
    </citation>
    <scope>NUCLEOTIDE SEQUENCE [LARGE SCALE GENOMIC DNA]</scope>
    <source>
        <strain evidence="2 3">K22</strain>
    </source>
</reference>
<name>A0A0B6WU89_9BACT</name>
<dbReference type="Proteomes" id="UP000031518">
    <property type="component" value="Unassembled WGS sequence"/>
</dbReference>
<dbReference type="InterPro" id="IPR023346">
    <property type="entry name" value="Lysozyme-like_dom_sf"/>
</dbReference>
<sequence length="397" mass="43989">MAPLVGAGAPALPIGTSALTPTIAVPIAPPKPLRPLSYDKVKVKLEEAKRLLRSRPVLAAAGSPSTFFVTLTAYDPLTSQLHLITLPKQTFLTRGAEVTVQTSAGKLVLVRVLRPNYVNTAVEIRDVVTGEHLAPLIVEYPIEKGGAFREMAYYVSAHPALLTDELIRAGREYVRSMVDLAAKRLRDKGVSISPQILDIAERLCVVEHVDHERFMRESRLQLFEEIYALYGLNELDAYRYSVSAAGAGGMVQMIPSTYQMIRNRHPAVGLNPDFVLGMRNHGNALEAMLLYMQDTWNDLALDPDIAYALSVGWATQDDLVAAGYNSNPARLPSYIRRGGATWRSFLPRETQIYLQIYQSLDSLIPLKRRADKQVPAANSSGDVRQRREASDITRRNP</sequence>
<dbReference type="Gene3D" id="1.10.530.10">
    <property type="match status" value="1"/>
</dbReference>
<dbReference type="SUPFAM" id="SSF53955">
    <property type="entry name" value="Lysozyme-like"/>
    <property type="match status" value="1"/>
</dbReference>
<gene>
    <name evidence="2" type="ORF">PYK22_00245</name>
</gene>
<proteinExistence type="predicted"/>